<feature type="domain" description="ABC transporter" evidence="5">
    <location>
        <begin position="2"/>
        <end position="187"/>
    </location>
</feature>
<evidence type="ECO:0000256" key="3">
    <source>
        <dbReference type="ARBA" id="ARBA00022840"/>
    </source>
</evidence>
<evidence type="ECO:0000256" key="1">
    <source>
        <dbReference type="ARBA" id="ARBA00022448"/>
    </source>
</evidence>
<dbReference type="KEGG" id="tki:TKV_c16480"/>
<accession>A0A097ASN8</accession>
<keyword evidence="4" id="KW-1278">Translocase</keyword>
<keyword evidence="3 6" id="KW-0067">ATP-binding</keyword>
<dbReference type="CDD" id="cd03214">
    <property type="entry name" value="ABC_Iron-Siderophores_B12_Hemin"/>
    <property type="match status" value="1"/>
</dbReference>
<dbReference type="PROSITE" id="PS00211">
    <property type="entry name" value="ABC_TRANSPORTER_1"/>
    <property type="match status" value="1"/>
</dbReference>
<keyword evidence="2" id="KW-0547">Nucleotide-binding</keyword>
<dbReference type="EMBL" id="CP009170">
    <property type="protein sequence ID" value="AIS52802.1"/>
    <property type="molecule type" value="Genomic_DNA"/>
</dbReference>
<dbReference type="InterPro" id="IPR003439">
    <property type="entry name" value="ABC_transporter-like_ATP-bd"/>
</dbReference>
<protein>
    <submittedName>
        <fullName evidence="6">Putative ABC transporter ATP-binding protein</fullName>
    </submittedName>
</protein>
<evidence type="ECO:0000256" key="2">
    <source>
        <dbReference type="ARBA" id="ARBA00022741"/>
    </source>
</evidence>
<sequence length="215" mass="24329">MLKPQESVVYLNGKDIASKDLKELAKAMGYVPQGSREIFPFTVMETVLMGRKPHLKWGVTEEDLNIVSKVMKFMDIEELAERSLDQLSGGQRQKVFVARALAQQPEIFLFDEPTSNLDIRHQLEVFEIIKKIAQTEGRIVIVVVHDLNLASRFADKLVMLKDGYIYAIGKPEEVITENNIREVYGVSASIIETEFGFYVLPIEPLVETVDLLGES</sequence>
<dbReference type="AlphaFoldDB" id="A0A097ASN8"/>
<dbReference type="PANTHER" id="PTHR42794">
    <property type="entry name" value="HEMIN IMPORT ATP-BINDING PROTEIN HMUV"/>
    <property type="match status" value="1"/>
</dbReference>
<dbReference type="PROSITE" id="PS50893">
    <property type="entry name" value="ABC_TRANSPORTER_2"/>
    <property type="match status" value="1"/>
</dbReference>
<dbReference type="PANTHER" id="PTHR42794:SF1">
    <property type="entry name" value="HEMIN IMPORT ATP-BINDING PROTEIN HMUV"/>
    <property type="match status" value="1"/>
</dbReference>
<reference evidence="7" key="1">
    <citation type="journal article" date="2015" name="Genome Announc.">
        <title>Whole-Genome Sequences of 80 Environmental and Clinical Isolates of Burkholderia pseudomallei.</title>
        <authorList>
            <person name="Johnson S.L."/>
            <person name="Baker A.L."/>
            <person name="Chain P.S."/>
            <person name="Currie B.J."/>
            <person name="Daligault H.E."/>
            <person name="Davenport K.W."/>
            <person name="Davis C.B."/>
            <person name="Inglis T.J."/>
            <person name="Kaestli M."/>
            <person name="Koren S."/>
            <person name="Mayo M."/>
            <person name="Merritt A.J."/>
            <person name="Price E.P."/>
            <person name="Sarovich D.S."/>
            <person name="Warner J."/>
            <person name="Rosovitz M.J."/>
        </authorList>
    </citation>
    <scope>NUCLEOTIDE SEQUENCE [LARGE SCALE GENOMIC DNA]</scope>
    <source>
        <strain evidence="7">DSM 2030</strain>
    </source>
</reference>
<dbReference type="SUPFAM" id="SSF52540">
    <property type="entry name" value="P-loop containing nucleoside triphosphate hydrolases"/>
    <property type="match status" value="1"/>
</dbReference>
<gene>
    <name evidence="6" type="ORF">TKV_c16480</name>
</gene>
<evidence type="ECO:0000313" key="7">
    <source>
        <dbReference type="Proteomes" id="UP000029669"/>
    </source>
</evidence>
<dbReference type="GO" id="GO:0005524">
    <property type="term" value="F:ATP binding"/>
    <property type="evidence" value="ECO:0007669"/>
    <property type="project" value="UniProtKB-KW"/>
</dbReference>
<dbReference type="RefSeq" id="WP_052392249.1">
    <property type="nucleotide sequence ID" value="NZ_CP009170.1"/>
</dbReference>
<dbReference type="FunFam" id="3.40.50.300:FF:000134">
    <property type="entry name" value="Iron-enterobactin ABC transporter ATP-binding protein"/>
    <property type="match status" value="1"/>
</dbReference>
<dbReference type="InterPro" id="IPR027417">
    <property type="entry name" value="P-loop_NTPase"/>
</dbReference>
<dbReference type="OrthoDB" id="9799337at2"/>
<proteinExistence type="predicted"/>
<evidence type="ECO:0000259" key="5">
    <source>
        <dbReference type="PROSITE" id="PS50893"/>
    </source>
</evidence>
<dbReference type="Proteomes" id="UP000029669">
    <property type="component" value="Chromosome"/>
</dbReference>
<dbReference type="GO" id="GO:0016887">
    <property type="term" value="F:ATP hydrolysis activity"/>
    <property type="evidence" value="ECO:0007669"/>
    <property type="project" value="InterPro"/>
</dbReference>
<name>A0A097ASN8_THEKI</name>
<dbReference type="STRING" id="2325.TKV_c16480"/>
<dbReference type="HOGENOM" id="CLU_000604_1_11_9"/>
<organism evidence="6 7">
    <name type="scientific">Thermoanaerobacter kivui</name>
    <name type="common">Acetogenium kivui</name>
    <dbReference type="NCBI Taxonomy" id="2325"/>
    <lineage>
        <taxon>Bacteria</taxon>
        <taxon>Bacillati</taxon>
        <taxon>Bacillota</taxon>
        <taxon>Clostridia</taxon>
        <taxon>Thermoanaerobacterales</taxon>
        <taxon>Thermoanaerobacteraceae</taxon>
        <taxon>Thermoanaerobacter</taxon>
    </lineage>
</organism>
<dbReference type="eggNOG" id="COG1120">
    <property type="taxonomic scope" value="Bacteria"/>
</dbReference>
<evidence type="ECO:0000256" key="4">
    <source>
        <dbReference type="ARBA" id="ARBA00022967"/>
    </source>
</evidence>
<dbReference type="InterPro" id="IPR017871">
    <property type="entry name" value="ABC_transporter-like_CS"/>
</dbReference>
<keyword evidence="1" id="KW-0813">Transport</keyword>
<dbReference type="Gene3D" id="3.40.50.300">
    <property type="entry name" value="P-loop containing nucleotide triphosphate hydrolases"/>
    <property type="match status" value="1"/>
</dbReference>
<dbReference type="Pfam" id="PF00005">
    <property type="entry name" value="ABC_tran"/>
    <property type="match status" value="1"/>
</dbReference>
<evidence type="ECO:0000313" key="6">
    <source>
        <dbReference type="EMBL" id="AIS52802.1"/>
    </source>
</evidence>
<keyword evidence="7" id="KW-1185">Reference proteome</keyword>